<reference evidence="2" key="1">
    <citation type="submission" date="2021-07" db="EMBL/GenBank/DDBJ databases">
        <title>Pseudohoeflea marina sp. nov. a polyhydroxyalcanoate-producing bacterium.</title>
        <authorList>
            <person name="Zheng W."/>
            <person name="Yu S."/>
            <person name="Huang Y."/>
        </authorList>
    </citation>
    <scope>NUCLEOTIDE SEQUENCE</scope>
    <source>
        <strain evidence="2">DP4N28-3</strain>
    </source>
</reference>
<sequence>MRLTALAVTSVMSMLVSVPHSSADGTPGVVLAGERIGDIIERWHMFSELCQGGSGDDPATLKACEGRSMISQQLEGMGYCLGKEHQSRSQHRWHRCGAGSIRSM</sequence>
<evidence type="ECO:0000256" key="1">
    <source>
        <dbReference type="SAM" id="SignalP"/>
    </source>
</evidence>
<dbReference type="EMBL" id="JAHWQX010000002">
    <property type="protein sequence ID" value="MBW3097482.1"/>
    <property type="molecule type" value="Genomic_DNA"/>
</dbReference>
<evidence type="ECO:0000313" key="3">
    <source>
        <dbReference type="Proteomes" id="UP001430804"/>
    </source>
</evidence>
<evidence type="ECO:0000313" key="2">
    <source>
        <dbReference type="EMBL" id="MBW3097482.1"/>
    </source>
</evidence>
<dbReference type="RefSeq" id="WP_219201387.1">
    <property type="nucleotide sequence ID" value="NZ_JAHWQX010000002.1"/>
</dbReference>
<feature type="chain" id="PRO_5047448739" evidence="1">
    <location>
        <begin position="23"/>
        <end position="104"/>
    </location>
</feature>
<accession>A0ABS6WQ22</accession>
<organism evidence="2 3">
    <name type="scientific">Pseudohoeflea coraliihabitans</name>
    <dbReference type="NCBI Taxonomy" id="2860393"/>
    <lineage>
        <taxon>Bacteria</taxon>
        <taxon>Pseudomonadati</taxon>
        <taxon>Pseudomonadota</taxon>
        <taxon>Alphaproteobacteria</taxon>
        <taxon>Hyphomicrobiales</taxon>
        <taxon>Rhizobiaceae</taxon>
        <taxon>Pseudohoeflea</taxon>
    </lineage>
</organism>
<keyword evidence="1" id="KW-0732">Signal</keyword>
<proteinExistence type="predicted"/>
<dbReference type="Proteomes" id="UP001430804">
    <property type="component" value="Unassembled WGS sequence"/>
</dbReference>
<name>A0ABS6WQ22_9HYPH</name>
<protein>
    <submittedName>
        <fullName evidence="2">Uncharacterized protein</fullName>
    </submittedName>
</protein>
<keyword evidence="3" id="KW-1185">Reference proteome</keyword>
<comment type="caution">
    <text evidence="2">The sequence shown here is derived from an EMBL/GenBank/DDBJ whole genome shotgun (WGS) entry which is preliminary data.</text>
</comment>
<gene>
    <name evidence="2" type="ORF">KY465_09340</name>
</gene>
<feature type="signal peptide" evidence="1">
    <location>
        <begin position="1"/>
        <end position="22"/>
    </location>
</feature>